<keyword evidence="4" id="KW-1185">Reference proteome</keyword>
<dbReference type="EMBL" id="FOSV01000002">
    <property type="protein sequence ID" value="SFK57567.1"/>
    <property type="molecule type" value="Genomic_DNA"/>
</dbReference>
<evidence type="ECO:0000256" key="1">
    <source>
        <dbReference type="SAM" id="MobiDB-lite"/>
    </source>
</evidence>
<dbReference type="AlphaFoldDB" id="A0A1I4ANR7"/>
<evidence type="ECO:0000313" key="3">
    <source>
        <dbReference type="EMBL" id="SFK57567.1"/>
    </source>
</evidence>
<protein>
    <submittedName>
        <fullName evidence="3">Uncharacterized protein</fullName>
    </submittedName>
</protein>
<feature type="signal peptide" evidence="2">
    <location>
        <begin position="1"/>
        <end position="21"/>
    </location>
</feature>
<dbReference type="RefSeq" id="WP_091942576.1">
    <property type="nucleotide sequence ID" value="NZ_FOSV01000002.1"/>
</dbReference>
<dbReference type="Proteomes" id="UP000198804">
    <property type="component" value="Unassembled WGS sequence"/>
</dbReference>
<name>A0A1I4ANR7_9HYPH</name>
<evidence type="ECO:0000256" key="2">
    <source>
        <dbReference type="SAM" id="SignalP"/>
    </source>
</evidence>
<sequence>MTGGRSWAVALLVLAGTPAQAADLLDLGPVPGPPAPRFFPRAEGDSIGERLPPPRRLAGCAPRMAPVPTDAPDDPSYVGSAYGLGKPSYYGFRPGLGYDDPFGRPLRYCP</sequence>
<accession>A0A1I4ANR7</accession>
<keyword evidence="2" id="KW-0732">Signal</keyword>
<reference evidence="4" key="1">
    <citation type="submission" date="2016-10" db="EMBL/GenBank/DDBJ databases">
        <authorList>
            <person name="Varghese N."/>
            <person name="Submissions S."/>
        </authorList>
    </citation>
    <scope>NUCLEOTIDE SEQUENCE [LARGE SCALE GENOMIC DNA]</scope>
    <source>
        <strain evidence="4">CGMCC 1.6474</strain>
    </source>
</reference>
<feature type="chain" id="PRO_5011589710" evidence="2">
    <location>
        <begin position="22"/>
        <end position="110"/>
    </location>
</feature>
<dbReference type="OrthoDB" id="7998243at2"/>
<evidence type="ECO:0000313" key="4">
    <source>
        <dbReference type="Proteomes" id="UP000198804"/>
    </source>
</evidence>
<feature type="region of interest" description="Disordered" evidence="1">
    <location>
        <begin position="35"/>
        <end position="55"/>
    </location>
</feature>
<organism evidence="3 4">
    <name type="scientific">Methylorubrum salsuginis</name>
    <dbReference type="NCBI Taxonomy" id="414703"/>
    <lineage>
        <taxon>Bacteria</taxon>
        <taxon>Pseudomonadati</taxon>
        <taxon>Pseudomonadota</taxon>
        <taxon>Alphaproteobacteria</taxon>
        <taxon>Hyphomicrobiales</taxon>
        <taxon>Methylobacteriaceae</taxon>
        <taxon>Methylorubrum</taxon>
    </lineage>
</organism>
<proteinExistence type="predicted"/>
<gene>
    <name evidence="3" type="ORF">SAMN04488125_102462</name>
</gene>